<dbReference type="SUPFAM" id="SSF48452">
    <property type="entry name" value="TPR-like"/>
    <property type="match status" value="1"/>
</dbReference>
<dbReference type="Gene3D" id="1.10.10.10">
    <property type="entry name" value="Winged helix-like DNA-binding domain superfamily/Winged helix DNA-binding domain"/>
    <property type="match status" value="1"/>
</dbReference>
<organism evidence="3 4">
    <name type="scientific">Nonomuraea rosea</name>
    <dbReference type="NCBI Taxonomy" id="638574"/>
    <lineage>
        <taxon>Bacteria</taxon>
        <taxon>Bacillati</taxon>
        <taxon>Actinomycetota</taxon>
        <taxon>Actinomycetes</taxon>
        <taxon>Streptosporangiales</taxon>
        <taxon>Streptosporangiaceae</taxon>
        <taxon>Nonomuraea</taxon>
    </lineage>
</organism>
<dbReference type="InterPro" id="IPR036388">
    <property type="entry name" value="WH-like_DNA-bd_sf"/>
</dbReference>
<protein>
    <recommendedName>
        <fullName evidence="2">Bacterial transcriptional activator domain-containing protein</fullName>
    </recommendedName>
</protein>
<dbReference type="InterPro" id="IPR011990">
    <property type="entry name" value="TPR-like_helical_dom_sf"/>
</dbReference>
<dbReference type="Gene3D" id="3.40.50.300">
    <property type="entry name" value="P-loop containing nucleotide triphosphate hydrolases"/>
    <property type="match status" value="1"/>
</dbReference>
<dbReference type="PANTHER" id="PTHR47691:SF3">
    <property type="entry name" value="HTH-TYPE TRANSCRIPTIONAL REGULATOR RV0890C-RELATED"/>
    <property type="match status" value="1"/>
</dbReference>
<dbReference type="PRINTS" id="PR00364">
    <property type="entry name" value="DISEASERSIST"/>
</dbReference>
<dbReference type="InterPro" id="IPR005158">
    <property type="entry name" value="BTAD"/>
</dbReference>
<dbReference type="SMART" id="SM01043">
    <property type="entry name" value="BTAD"/>
    <property type="match status" value="1"/>
</dbReference>
<dbReference type="Proteomes" id="UP001500630">
    <property type="component" value="Unassembled WGS sequence"/>
</dbReference>
<sequence>MGDSLTLLLLGPPDLAVGGAPVGIRSAKTRALLCYLAATPGPRPRAELAGLLWGERPDANARGSLRLSLSELRGAVGGWLDITRDDVSFRADDACFVDHLHFTRAPTVAQALRLWRGEFLDGVCFGDAPAFTGWLDAERHRVRLLLRELLVRTAANEPSPTVSTATIVRLARIVAALDPFDEEAHRLLMVSLARAGNRAAALTCYEDLRRRLAAELGVEPASETRAVRRELAPRPAPARRAPLPVPGTDLIGRDADVLRLQRLLARERLVTLLGQGGIGKTRLAIAAADGCQEVAFVSFAGVRPEAAVTTLARRLDVDLSPPRPALELLLAALTRRRVLLVLDNLEHVPAFDMVIAEILRTAADVRVLATSRRRLDLPGQTVVPVRALPAPAAEALFAARAVRAQPAFDPDRDAAMVAAICAATGGLPLAIELAASLLRAIPCADLAQRLGVTTGLLSTACPSARSRHASMRTVFETSWELLDPAGRQALAALSVFGGGCTLRSALEVARTSPPTLVRLVDHSVLHLTPSGRYALHPLIQQFAAAHLAEDRRTRQSVRARHAAHFARLLDRHANALQDGSDTEVTGVLGAEMDNVRLAWAASGEPRFLDRYWALCLRLRLYEESGAIVRRHLARTPESPWLRARWSRMAGVSAYQLAREPEATRLARAALDALGEPLPHSPGRLRTAMLTAAARQLTHRLAPIAARPATRRLLPPALQALRHLLPAAGRRVLRGLVPSADRRVLRGLGTSAGRRGLRGLVPSRRDPAGCGEAAQALSLLARLAYHQQDLPTMLAASLRQLNAAERAGEPALRAEAYANFATIARLAGRHRLATRYGTLADRALAAIEQSGDAARANRTPAGDATHPSWPPAADATRAERTCERSGDARRASEVGEHSGDAANRALLSRGLDQLGAGAFEAARRSFGEGRARTLDPRMAENCAGLLAETALWQGDFAGAVELFATTEELAVTRVGDDIGRYWCLTGQAEALLRMDEVPAERIRRVLAAARLSTERRRTHEEELGLRDGPALRVTQEMRLLTASARLSLRTPETPTTPDPVAALASQDPIGCEAQEQAWAVLGRVLALAEELPSVQPGMLECWSGLAELFGQLSPRPGKPAARTLLACLSKYAARNPGAAARIGWARALVLAATGRRRAARRTAEQARAAAERLAVPYDRRRADELARHLAKPTRRTGPAEPG</sequence>
<evidence type="ECO:0000313" key="3">
    <source>
        <dbReference type="EMBL" id="GAA3544847.1"/>
    </source>
</evidence>
<proteinExistence type="predicted"/>
<dbReference type="InterPro" id="IPR006141">
    <property type="entry name" value="Intein_N"/>
</dbReference>
<dbReference type="InterPro" id="IPR027417">
    <property type="entry name" value="P-loop_NTPase"/>
</dbReference>
<dbReference type="PROSITE" id="PS50817">
    <property type="entry name" value="INTEIN_N_TER"/>
    <property type="match status" value="1"/>
</dbReference>
<name>A0ABP6W1V4_9ACTN</name>
<dbReference type="PANTHER" id="PTHR47691">
    <property type="entry name" value="REGULATOR-RELATED"/>
    <property type="match status" value="1"/>
</dbReference>
<dbReference type="Gene3D" id="1.25.40.10">
    <property type="entry name" value="Tetratricopeptide repeat domain"/>
    <property type="match status" value="1"/>
</dbReference>
<dbReference type="SUPFAM" id="SSF52540">
    <property type="entry name" value="P-loop containing nucleoside triphosphate hydrolases"/>
    <property type="match status" value="1"/>
</dbReference>
<keyword evidence="4" id="KW-1185">Reference proteome</keyword>
<dbReference type="EMBL" id="BAABDQ010000004">
    <property type="protein sequence ID" value="GAA3544847.1"/>
    <property type="molecule type" value="Genomic_DNA"/>
</dbReference>
<gene>
    <name evidence="3" type="ORF">GCM10022419_026330</name>
</gene>
<evidence type="ECO:0000256" key="1">
    <source>
        <dbReference type="SAM" id="MobiDB-lite"/>
    </source>
</evidence>
<dbReference type="Pfam" id="PF03704">
    <property type="entry name" value="BTAD"/>
    <property type="match status" value="1"/>
</dbReference>
<reference evidence="4" key="1">
    <citation type="journal article" date="2019" name="Int. J. Syst. Evol. Microbiol.">
        <title>The Global Catalogue of Microorganisms (GCM) 10K type strain sequencing project: providing services to taxonomists for standard genome sequencing and annotation.</title>
        <authorList>
            <consortium name="The Broad Institute Genomics Platform"/>
            <consortium name="The Broad Institute Genome Sequencing Center for Infectious Disease"/>
            <person name="Wu L."/>
            <person name="Ma J."/>
        </authorList>
    </citation>
    <scope>NUCLEOTIDE SEQUENCE [LARGE SCALE GENOMIC DNA]</scope>
    <source>
        <strain evidence="4">JCM 17326</strain>
    </source>
</reference>
<feature type="compositionally biased region" description="Basic and acidic residues" evidence="1">
    <location>
        <begin position="875"/>
        <end position="897"/>
    </location>
</feature>
<evidence type="ECO:0000313" key="4">
    <source>
        <dbReference type="Proteomes" id="UP001500630"/>
    </source>
</evidence>
<accession>A0ABP6W1V4</accession>
<comment type="caution">
    <text evidence="3">The sequence shown here is derived from an EMBL/GenBank/DDBJ whole genome shotgun (WGS) entry which is preliminary data.</text>
</comment>
<feature type="region of interest" description="Disordered" evidence="1">
    <location>
        <begin position="850"/>
        <end position="897"/>
    </location>
</feature>
<evidence type="ECO:0000259" key="2">
    <source>
        <dbReference type="SMART" id="SM01043"/>
    </source>
</evidence>
<feature type="domain" description="Bacterial transcriptional activator" evidence="2">
    <location>
        <begin position="97"/>
        <end position="232"/>
    </location>
</feature>
<dbReference type="RefSeq" id="WP_345561476.1">
    <property type="nucleotide sequence ID" value="NZ_BAABDQ010000004.1"/>
</dbReference>